<dbReference type="RefSeq" id="WP_078709458.1">
    <property type="nucleotide sequence ID" value="NZ_FUXL01000012.1"/>
</dbReference>
<dbReference type="GO" id="GO:0045892">
    <property type="term" value="P:negative regulation of DNA-templated transcription"/>
    <property type="evidence" value="ECO:0007669"/>
    <property type="project" value="UniProtKB-UniRule"/>
</dbReference>
<dbReference type="GO" id="GO:0003677">
    <property type="term" value="F:DNA binding"/>
    <property type="evidence" value="ECO:0007669"/>
    <property type="project" value="UniProtKB-UniRule"/>
</dbReference>
<dbReference type="Gene3D" id="3.40.1410.10">
    <property type="entry name" value="Chorismate lyase-like"/>
    <property type="match status" value="1"/>
</dbReference>
<dbReference type="EMBL" id="FUXL01000012">
    <property type="protein sequence ID" value="SKA29841.1"/>
    <property type="molecule type" value="Genomic_DNA"/>
</dbReference>
<dbReference type="InterPro" id="IPR036388">
    <property type="entry name" value="WH-like_DNA-bd_sf"/>
</dbReference>
<dbReference type="AlphaFoldDB" id="A0A1T4SPP0"/>
<dbReference type="FunFam" id="1.10.10.10:FF:000079">
    <property type="entry name" value="GntR family transcriptional regulator"/>
    <property type="match status" value="1"/>
</dbReference>
<sequence length="246" mass="27843">MNETSNKGESRADPALYRRIRADLEEAILSGKWPPGHRIPFEHELMVRYDCARMTVNRAVSALVDSGLVERRRRAGTFVAQRKVESAVLNIPNLADEVKARGMRYSYRRLSLDRRAAGAEDVKDYGVEERADIIEIRSLHFADDIPLVCELRLIHVAAVPAVADLTFEEASPGSWLLAHVPWTEAQHRISAVTPDRQTTALLEIPRNTACLCLERRTWRNGGPVTFARQIFRGDMYHFAAHFVPSN</sequence>
<organism evidence="6 7">
    <name type="scientific">Consotaella salsifontis</name>
    <dbReference type="NCBI Taxonomy" id="1365950"/>
    <lineage>
        <taxon>Bacteria</taxon>
        <taxon>Pseudomonadati</taxon>
        <taxon>Pseudomonadota</taxon>
        <taxon>Alphaproteobacteria</taxon>
        <taxon>Hyphomicrobiales</taxon>
        <taxon>Aurantimonadaceae</taxon>
        <taxon>Consotaella</taxon>
    </lineage>
</organism>
<accession>A0A1T4SPP0</accession>
<evidence type="ECO:0000259" key="5">
    <source>
        <dbReference type="PROSITE" id="PS50949"/>
    </source>
</evidence>
<dbReference type="InterPro" id="IPR028978">
    <property type="entry name" value="Chorismate_lyase_/UTRA_dom_sf"/>
</dbReference>
<dbReference type="InterPro" id="IPR000524">
    <property type="entry name" value="Tscrpt_reg_HTH_GntR"/>
</dbReference>
<dbReference type="SMART" id="SM00866">
    <property type="entry name" value="UTRA"/>
    <property type="match status" value="1"/>
</dbReference>
<gene>
    <name evidence="6" type="ORF">SAMN05428963_11273</name>
</gene>
<dbReference type="GO" id="GO:0006547">
    <property type="term" value="P:L-histidine metabolic process"/>
    <property type="evidence" value="ECO:0007669"/>
    <property type="project" value="UniProtKB-UniRule"/>
</dbReference>
<name>A0A1T4SPP0_9HYPH</name>
<dbReference type="OrthoDB" id="9808698at2"/>
<keyword evidence="2" id="KW-0238">DNA-binding</keyword>
<dbReference type="SUPFAM" id="SSF46785">
    <property type="entry name" value="Winged helix' DNA-binding domain"/>
    <property type="match status" value="1"/>
</dbReference>
<protein>
    <recommendedName>
        <fullName evidence="4">Histidine utilization repressor</fullName>
    </recommendedName>
</protein>
<proteinExistence type="predicted"/>
<evidence type="ECO:0000256" key="4">
    <source>
        <dbReference type="NCBIfam" id="TIGR02018"/>
    </source>
</evidence>
<feature type="domain" description="HTH gntR-type" evidence="5">
    <location>
        <begin position="14"/>
        <end position="82"/>
    </location>
</feature>
<dbReference type="PANTHER" id="PTHR44846:SF16">
    <property type="entry name" value="TRANSCRIPTIONAL REGULATOR PHNF-RELATED"/>
    <property type="match status" value="1"/>
</dbReference>
<dbReference type="SUPFAM" id="SSF64288">
    <property type="entry name" value="Chorismate lyase-like"/>
    <property type="match status" value="1"/>
</dbReference>
<dbReference type="SMART" id="SM00345">
    <property type="entry name" value="HTH_GNTR"/>
    <property type="match status" value="1"/>
</dbReference>
<reference evidence="6 7" key="1">
    <citation type="submission" date="2017-02" db="EMBL/GenBank/DDBJ databases">
        <authorList>
            <person name="Peterson S.W."/>
        </authorList>
    </citation>
    <scope>NUCLEOTIDE SEQUENCE [LARGE SCALE GENOMIC DNA]</scope>
    <source>
        <strain evidence="6 7">USBA 369</strain>
    </source>
</reference>
<dbReference type="Pfam" id="PF00392">
    <property type="entry name" value="GntR"/>
    <property type="match status" value="1"/>
</dbReference>
<evidence type="ECO:0000256" key="2">
    <source>
        <dbReference type="ARBA" id="ARBA00023125"/>
    </source>
</evidence>
<dbReference type="InterPro" id="IPR010248">
    <property type="entry name" value="His_ut_repres"/>
</dbReference>
<dbReference type="Proteomes" id="UP000190135">
    <property type="component" value="Unassembled WGS sequence"/>
</dbReference>
<dbReference type="InterPro" id="IPR036390">
    <property type="entry name" value="WH_DNA-bd_sf"/>
</dbReference>
<dbReference type="Gene3D" id="1.10.10.10">
    <property type="entry name" value="Winged helix-like DNA-binding domain superfamily/Winged helix DNA-binding domain"/>
    <property type="match status" value="1"/>
</dbReference>
<evidence type="ECO:0000256" key="1">
    <source>
        <dbReference type="ARBA" id="ARBA00023015"/>
    </source>
</evidence>
<keyword evidence="3" id="KW-0804">Transcription</keyword>
<dbReference type="InterPro" id="IPR011663">
    <property type="entry name" value="UTRA"/>
</dbReference>
<dbReference type="NCBIfam" id="TIGR02018">
    <property type="entry name" value="his_ut_repres"/>
    <property type="match status" value="1"/>
</dbReference>
<dbReference type="STRING" id="1365950.SAMN05428963_11273"/>
<dbReference type="Pfam" id="PF07702">
    <property type="entry name" value="UTRA"/>
    <property type="match status" value="1"/>
</dbReference>
<keyword evidence="1" id="KW-0805">Transcription regulation</keyword>
<evidence type="ECO:0000313" key="7">
    <source>
        <dbReference type="Proteomes" id="UP000190135"/>
    </source>
</evidence>
<dbReference type="InterPro" id="IPR050679">
    <property type="entry name" value="Bact_HTH_transcr_reg"/>
</dbReference>
<evidence type="ECO:0000256" key="3">
    <source>
        <dbReference type="ARBA" id="ARBA00023163"/>
    </source>
</evidence>
<dbReference type="PROSITE" id="PS50949">
    <property type="entry name" value="HTH_GNTR"/>
    <property type="match status" value="1"/>
</dbReference>
<dbReference type="CDD" id="cd07377">
    <property type="entry name" value="WHTH_GntR"/>
    <property type="match status" value="1"/>
</dbReference>
<dbReference type="PANTHER" id="PTHR44846">
    <property type="entry name" value="MANNOSYL-D-GLYCERATE TRANSPORT/METABOLISM SYSTEM REPRESSOR MNGR-RELATED"/>
    <property type="match status" value="1"/>
</dbReference>
<keyword evidence="7" id="KW-1185">Reference proteome</keyword>
<evidence type="ECO:0000313" key="6">
    <source>
        <dbReference type="EMBL" id="SKA29841.1"/>
    </source>
</evidence>
<dbReference type="GO" id="GO:0003700">
    <property type="term" value="F:DNA-binding transcription factor activity"/>
    <property type="evidence" value="ECO:0007669"/>
    <property type="project" value="UniProtKB-UniRule"/>
</dbReference>